<evidence type="ECO:0000313" key="2">
    <source>
        <dbReference type="EMBL" id="HIX57417.1"/>
    </source>
</evidence>
<dbReference type="Proteomes" id="UP000886829">
    <property type="component" value="Unassembled WGS sequence"/>
</dbReference>
<dbReference type="PANTHER" id="PTHR34614:SF2">
    <property type="entry name" value="TRANSPOSASE IS4-LIKE DOMAIN-CONTAINING PROTEIN"/>
    <property type="match status" value="1"/>
</dbReference>
<dbReference type="AlphaFoldDB" id="A0A9D1WEK5"/>
<dbReference type="InterPro" id="IPR002559">
    <property type="entry name" value="Transposase_11"/>
</dbReference>
<dbReference type="GO" id="GO:0004803">
    <property type="term" value="F:transposase activity"/>
    <property type="evidence" value="ECO:0007669"/>
    <property type="project" value="InterPro"/>
</dbReference>
<dbReference type="GO" id="GO:0006313">
    <property type="term" value="P:DNA transposition"/>
    <property type="evidence" value="ECO:0007669"/>
    <property type="project" value="InterPro"/>
</dbReference>
<dbReference type="GO" id="GO:0003677">
    <property type="term" value="F:DNA binding"/>
    <property type="evidence" value="ECO:0007669"/>
    <property type="project" value="InterPro"/>
</dbReference>
<protein>
    <submittedName>
        <fullName evidence="2">Transposase</fullName>
    </submittedName>
</protein>
<name>A0A9D1WEK5_9GAMM</name>
<evidence type="ECO:0000259" key="1">
    <source>
        <dbReference type="Pfam" id="PF01609"/>
    </source>
</evidence>
<sequence>MVLDKATLLGAEVPGDPTKIELLGHRRKAALAAMNQESQTENDGQNSTICHAKIERNRAMAVLDNMFRASGVDGQTASALHCIDKDGMLNLAAKGQTLMRYMFLFETATAGRLDIFQREHSCPYPDVITESEVGQLYELVGNEPTCKMIFFQERYRNQKGELIIAFDSTTYSTYSSNLSIANKSYDAVNAKTHGIKLFQLYAIDTNEPIAWFLLPGSMTDCKALSYAVDELRAIGIDKLELVADSGFMSEENIALLESKSIGFVVRNPNHRSVVRKAFDAHLPELNYGSCLKQNPQVAGTKVALGNDRFLYLYKNLVQNHVEASNFNRQLYALTDSVSAEGWKRANTDEDLLPLIDKFLVVNEIAAPSKADAAHTSRREVSLNSEAVIEYCNKLSTFALISSKDTSPDEIYRIYFMREHIEDSYACLKGSIDDRFRVQSDPRLEGRTFFMFGTLCARQYSQSCINIIKNELRRFIAVHKDENGYKGQAKAYQHLLSWLDNSSLGKIFDWLDGAQDLSVQTNATKYYWSEPILKRDQLLLAFLGVDDFPEGYKELPNWEWLKH</sequence>
<dbReference type="EMBL" id="DXEV01000162">
    <property type="protein sequence ID" value="HIX57417.1"/>
    <property type="molecule type" value="Genomic_DNA"/>
</dbReference>
<accession>A0A9D1WEK5</accession>
<proteinExistence type="predicted"/>
<reference evidence="2" key="1">
    <citation type="journal article" date="2021" name="PeerJ">
        <title>Extensive microbial diversity within the chicken gut microbiome revealed by metagenomics and culture.</title>
        <authorList>
            <person name="Gilroy R."/>
            <person name="Ravi A."/>
            <person name="Getino M."/>
            <person name="Pursley I."/>
            <person name="Horton D.L."/>
            <person name="Alikhan N.F."/>
            <person name="Baker D."/>
            <person name="Gharbi K."/>
            <person name="Hall N."/>
            <person name="Watson M."/>
            <person name="Adriaenssens E.M."/>
            <person name="Foster-Nyarko E."/>
            <person name="Jarju S."/>
            <person name="Secka A."/>
            <person name="Antonio M."/>
            <person name="Oren A."/>
            <person name="Chaudhuri R.R."/>
            <person name="La Ragione R."/>
            <person name="Hildebrand F."/>
            <person name="Pallen M.J."/>
        </authorList>
    </citation>
    <scope>NUCLEOTIDE SEQUENCE</scope>
    <source>
        <strain evidence="2">USASDec5-558</strain>
    </source>
</reference>
<gene>
    <name evidence="2" type="ORF">H9850_08110</name>
</gene>
<dbReference type="Pfam" id="PF01609">
    <property type="entry name" value="DDE_Tnp_1"/>
    <property type="match status" value="1"/>
</dbReference>
<evidence type="ECO:0000313" key="3">
    <source>
        <dbReference type="Proteomes" id="UP000886829"/>
    </source>
</evidence>
<reference evidence="2" key="2">
    <citation type="submission" date="2021-04" db="EMBL/GenBank/DDBJ databases">
        <authorList>
            <person name="Gilroy R."/>
        </authorList>
    </citation>
    <scope>NUCLEOTIDE SEQUENCE</scope>
    <source>
        <strain evidence="2">USASDec5-558</strain>
    </source>
</reference>
<comment type="caution">
    <text evidence="2">The sequence shown here is derived from an EMBL/GenBank/DDBJ whole genome shotgun (WGS) entry which is preliminary data.</text>
</comment>
<dbReference type="PANTHER" id="PTHR34614">
    <property type="match status" value="1"/>
</dbReference>
<organism evidence="2 3">
    <name type="scientific">Candidatus Anaerobiospirillum pullistercoris</name>
    <dbReference type="NCBI Taxonomy" id="2838452"/>
    <lineage>
        <taxon>Bacteria</taxon>
        <taxon>Pseudomonadati</taxon>
        <taxon>Pseudomonadota</taxon>
        <taxon>Gammaproteobacteria</taxon>
        <taxon>Aeromonadales</taxon>
        <taxon>Succinivibrionaceae</taxon>
        <taxon>Anaerobiospirillum</taxon>
    </lineage>
</organism>
<feature type="domain" description="Transposase IS4-like" evidence="1">
    <location>
        <begin position="160"/>
        <end position="451"/>
    </location>
</feature>